<dbReference type="AlphaFoldDB" id="A0A0H1R5S4"/>
<protein>
    <submittedName>
        <fullName evidence="2">Uncharacterized protein</fullName>
    </submittedName>
</protein>
<reference evidence="2 3" key="1">
    <citation type="submission" date="2015-05" db="EMBL/GenBank/DDBJ databases">
        <title>Draft genome sequence of Microvirga vignae strain BR3299, a novel nitrogen fixing bacteria isolated from Brazil semi-aired region.</title>
        <authorList>
            <person name="Zilli J.E."/>
            <person name="Passos S.R."/>
            <person name="Leite J."/>
            <person name="Baldani J.I."/>
            <person name="Xavier G.R."/>
            <person name="Rumjaneck N.G."/>
            <person name="Simoes-Araujo J.L."/>
        </authorList>
    </citation>
    <scope>NUCLEOTIDE SEQUENCE [LARGE SCALE GENOMIC DNA]</scope>
    <source>
        <strain evidence="2 3">BR3299</strain>
    </source>
</reference>
<dbReference type="STRING" id="1225564.AA309_27080"/>
<dbReference type="Proteomes" id="UP000035489">
    <property type="component" value="Unassembled WGS sequence"/>
</dbReference>
<keyword evidence="3" id="KW-1185">Reference proteome</keyword>
<evidence type="ECO:0000313" key="2">
    <source>
        <dbReference type="EMBL" id="KLK90176.1"/>
    </source>
</evidence>
<feature type="region of interest" description="Disordered" evidence="1">
    <location>
        <begin position="42"/>
        <end position="61"/>
    </location>
</feature>
<evidence type="ECO:0000256" key="1">
    <source>
        <dbReference type="SAM" id="MobiDB-lite"/>
    </source>
</evidence>
<comment type="caution">
    <text evidence="2">The sequence shown here is derived from an EMBL/GenBank/DDBJ whole genome shotgun (WGS) entry which is preliminary data.</text>
</comment>
<proteinExistence type="predicted"/>
<accession>A0A0H1R5S4</accession>
<evidence type="ECO:0000313" key="3">
    <source>
        <dbReference type="Proteomes" id="UP000035489"/>
    </source>
</evidence>
<dbReference type="PATRIC" id="fig|1225564.3.peg.7044"/>
<organism evidence="2 3">
    <name type="scientific">Microvirga vignae</name>
    <dbReference type="NCBI Taxonomy" id="1225564"/>
    <lineage>
        <taxon>Bacteria</taxon>
        <taxon>Pseudomonadati</taxon>
        <taxon>Pseudomonadota</taxon>
        <taxon>Alphaproteobacteria</taxon>
        <taxon>Hyphomicrobiales</taxon>
        <taxon>Methylobacteriaceae</taxon>
        <taxon>Microvirga</taxon>
    </lineage>
</organism>
<feature type="compositionally biased region" description="Polar residues" evidence="1">
    <location>
        <begin position="42"/>
        <end position="52"/>
    </location>
</feature>
<name>A0A0H1R5S4_9HYPH</name>
<sequence>MDDLLAHRLTSRILKEATRRQIFFRFLLQEAILCSNTPGLPRSSVRSETTILKGQERHVAE</sequence>
<dbReference type="EMBL" id="LCYG01000092">
    <property type="protein sequence ID" value="KLK90176.1"/>
    <property type="molecule type" value="Genomic_DNA"/>
</dbReference>
<gene>
    <name evidence="2" type="ORF">AA309_27080</name>
</gene>